<dbReference type="NCBIfam" id="NF033520">
    <property type="entry name" value="transpos_IS982"/>
    <property type="match status" value="1"/>
</dbReference>
<gene>
    <name evidence="2" type="ORF">FHR38_000058</name>
    <name evidence="3" type="ORF">FHR38_001653</name>
    <name evidence="4" type="ORF">FHR38_003587</name>
    <name evidence="5" type="ORF">FHR38_004689</name>
    <name evidence="6" type="ORF">FHR38_004994</name>
</gene>
<dbReference type="InterPro" id="IPR012337">
    <property type="entry name" value="RNaseH-like_sf"/>
</dbReference>
<dbReference type="SUPFAM" id="SSF53098">
    <property type="entry name" value="Ribonuclease H-like"/>
    <property type="match status" value="1"/>
</dbReference>
<evidence type="ECO:0000313" key="4">
    <source>
        <dbReference type="EMBL" id="MBB4959854.1"/>
    </source>
</evidence>
<proteinExistence type="predicted"/>
<dbReference type="GO" id="GO:0003677">
    <property type="term" value="F:DNA binding"/>
    <property type="evidence" value="ECO:0007669"/>
    <property type="project" value="InterPro"/>
</dbReference>
<dbReference type="InterPro" id="IPR002559">
    <property type="entry name" value="Transposase_11"/>
</dbReference>
<dbReference type="EMBL" id="JACHJW010000001">
    <property type="protein sequence ID" value="MBB4960956.1"/>
    <property type="molecule type" value="Genomic_DNA"/>
</dbReference>
<protein>
    <recommendedName>
        <fullName evidence="1">Transposase IS4-like domain-containing protein</fullName>
    </recommendedName>
</protein>
<dbReference type="AlphaFoldDB" id="A0A7W7SMH8"/>
<dbReference type="GO" id="GO:0006313">
    <property type="term" value="P:DNA transposition"/>
    <property type="evidence" value="ECO:0007669"/>
    <property type="project" value="InterPro"/>
</dbReference>
<feature type="domain" description="Transposase IS4-like" evidence="1">
    <location>
        <begin position="105"/>
        <end position="277"/>
    </location>
</feature>
<comment type="caution">
    <text evidence="2">The sequence shown here is derived from an EMBL/GenBank/DDBJ whole genome shotgun (WGS) entry which is preliminary data.</text>
</comment>
<dbReference type="Proteomes" id="UP000578819">
    <property type="component" value="Unassembled WGS sequence"/>
</dbReference>
<dbReference type="EMBL" id="JACHJW010000001">
    <property type="protein sequence ID" value="MBB4957920.1"/>
    <property type="molecule type" value="Genomic_DNA"/>
</dbReference>
<dbReference type="RefSeq" id="WP_184531708.1">
    <property type="nucleotide sequence ID" value="NZ_JACHJW010000001.1"/>
</dbReference>
<sequence length="300" mass="33685">MTADINTLLTALYVFVDDHLVPRRRRPGRPQRLSDAELVCLMITQVLFDFPRERHWIRWAGTHLRDMFPYLPTASGYGKRVRGSGQLIATVLRALAHVTPTSAPILRLIDSTPVPCGTSRETTKRSDLAGDAGYGYSASHSRYFWGMRLYLLATAEGMPVLWCLANPKLDEREVMAALIEADHHLIADGQVILADRGFASPEFDQFCDLRSIHLVRPKRANAKADAPRTPAEKALLRARQWIESIFQSLKGQLSLERHGARRHDGLFARVGQRLLALAAVIWHNTNIGAPNPRSLIAYDH</sequence>
<evidence type="ECO:0000313" key="6">
    <source>
        <dbReference type="EMBL" id="MBB4961261.1"/>
    </source>
</evidence>
<evidence type="ECO:0000313" key="2">
    <source>
        <dbReference type="EMBL" id="MBB4956325.1"/>
    </source>
</evidence>
<dbReference type="EMBL" id="JACHJW010000001">
    <property type="protein sequence ID" value="MBB4956325.1"/>
    <property type="molecule type" value="Genomic_DNA"/>
</dbReference>
<accession>A0A7W7SMH8</accession>
<name>A0A7W7SMH8_9ACTN</name>
<evidence type="ECO:0000313" key="5">
    <source>
        <dbReference type="EMBL" id="MBB4960956.1"/>
    </source>
</evidence>
<dbReference type="GO" id="GO:0004803">
    <property type="term" value="F:transposase activity"/>
    <property type="evidence" value="ECO:0007669"/>
    <property type="project" value="InterPro"/>
</dbReference>
<reference evidence="2 7" key="1">
    <citation type="submission" date="2020-08" db="EMBL/GenBank/DDBJ databases">
        <title>Sequencing the genomes of 1000 actinobacteria strains.</title>
        <authorList>
            <person name="Klenk H.-P."/>
        </authorList>
    </citation>
    <scope>NUCLEOTIDE SEQUENCE [LARGE SCALE GENOMIC DNA]</scope>
    <source>
        <strain evidence="2 7">DSM 45886</strain>
    </source>
</reference>
<dbReference type="EMBL" id="JACHJW010000001">
    <property type="protein sequence ID" value="MBB4961261.1"/>
    <property type="molecule type" value="Genomic_DNA"/>
</dbReference>
<evidence type="ECO:0000313" key="7">
    <source>
        <dbReference type="Proteomes" id="UP000578819"/>
    </source>
</evidence>
<dbReference type="Pfam" id="PF01609">
    <property type="entry name" value="DDE_Tnp_1"/>
    <property type="match status" value="1"/>
</dbReference>
<keyword evidence="7" id="KW-1185">Reference proteome</keyword>
<evidence type="ECO:0000259" key="1">
    <source>
        <dbReference type="Pfam" id="PF01609"/>
    </source>
</evidence>
<evidence type="ECO:0000313" key="3">
    <source>
        <dbReference type="EMBL" id="MBB4957920.1"/>
    </source>
</evidence>
<organism evidence="2 7">
    <name type="scientific">Micromonospora polyrhachis</name>
    <dbReference type="NCBI Taxonomy" id="1282883"/>
    <lineage>
        <taxon>Bacteria</taxon>
        <taxon>Bacillati</taxon>
        <taxon>Actinomycetota</taxon>
        <taxon>Actinomycetes</taxon>
        <taxon>Micromonosporales</taxon>
        <taxon>Micromonosporaceae</taxon>
        <taxon>Micromonospora</taxon>
    </lineage>
</organism>
<dbReference type="EMBL" id="JACHJW010000001">
    <property type="protein sequence ID" value="MBB4959854.1"/>
    <property type="molecule type" value="Genomic_DNA"/>
</dbReference>